<evidence type="ECO:0000259" key="5">
    <source>
        <dbReference type="PROSITE" id="PS51118"/>
    </source>
</evidence>
<feature type="compositionally biased region" description="Basic and acidic residues" evidence="4">
    <location>
        <begin position="139"/>
        <end position="149"/>
    </location>
</feature>
<evidence type="ECO:0000256" key="1">
    <source>
        <dbReference type="ARBA" id="ARBA00023015"/>
    </source>
</evidence>
<comment type="caution">
    <text evidence="6">The sequence shown here is derived from an EMBL/GenBank/DDBJ whole genome shotgun (WGS) entry which is preliminary data.</text>
</comment>
<feature type="region of interest" description="Disordered" evidence="4">
    <location>
        <begin position="1"/>
        <end position="31"/>
    </location>
</feature>
<evidence type="ECO:0000256" key="2">
    <source>
        <dbReference type="ARBA" id="ARBA00023125"/>
    </source>
</evidence>
<dbReference type="InterPro" id="IPR002577">
    <property type="entry name" value="HTH_HxlR"/>
</dbReference>
<dbReference type="PANTHER" id="PTHR33204">
    <property type="entry name" value="TRANSCRIPTIONAL REGULATOR, MARR FAMILY"/>
    <property type="match status" value="1"/>
</dbReference>
<dbReference type="AlphaFoldDB" id="A0A9W6MBK7"/>
<gene>
    <name evidence="6" type="ORF">GCM10017600_11880</name>
</gene>
<dbReference type="Gene3D" id="1.10.10.10">
    <property type="entry name" value="Winged helix-like DNA-binding domain superfamily/Winged helix DNA-binding domain"/>
    <property type="match status" value="1"/>
</dbReference>
<evidence type="ECO:0000256" key="4">
    <source>
        <dbReference type="SAM" id="MobiDB-lite"/>
    </source>
</evidence>
<sequence length="164" mass="18187">MAGRGDPVSTPCDPDPAVSADMVSGEDVEDGESDIEVCRQVLQILALIGDKWSVLVIGQLRDRTLRFSEMHRRVVGISQRMLTLTLRQLERDGLVTRTVYPSVPPRVDYALTELGATLLDSVSALAGWAKTHRREINRNRDRYDADHPPRKQASARPARTAGGR</sequence>
<proteinExistence type="predicted"/>
<dbReference type="InterPro" id="IPR036390">
    <property type="entry name" value="WH_DNA-bd_sf"/>
</dbReference>
<name>A0A9W6MBK7_9ACTN</name>
<protein>
    <recommendedName>
        <fullName evidence="5">HTH hxlR-type domain-containing protein</fullName>
    </recommendedName>
</protein>
<dbReference type="PANTHER" id="PTHR33204:SF39">
    <property type="entry name" value="TRANSCRIPTIONAL REGULATORY PROTEIN"/>
    <property type="match status" value="1"/>
</dbReference>
<reference evidence="6" key="2">
    <citation type="submission" date="2023-01" db="EMBL/GenBank/DDBJ databases">
        <authorList>
            <person name="Sun Q."/>
            <person name="Evtushenko L."/>
        </authorList>
    </citation>
    <scope>NUCLEOTIDE SEQUENCE</scope>
    <source>
        <strain evidence="6">VKM Ac-2007</strain>
    </source>
</reference>
<dbReference type="EMBL" id="BSEV01000001">
    <property type="protein sequence ID" value="GLK07783.1"/>
    <property type="molecule type" value="Genomic_DNA"/>
</dbReference>
<keyword evidence="3" id="KW-0804">Transcription</keyword>
<dbReference type="InterPro" id="IPR036388">
    <property type="entry name" value="WH-like_DNA-bd_sf"/>
</dbReference>
<dbReference type="RefSeq" id="WP_271216285.1">
    <property type="nucleotide sequence ID" value="NZ_BAAAVD010000033.1"/>
</dbReference>
<dbReference type="SUPFAM" id="SSF46785">
    <property type="entry name" value="Winged helix' DNA-binding domain"/>
    <property type="match status" value="1"/>
</dbReference>
<keyword evidence="1" id="KW-0805">Transcription regulation</keyword>
<evidence type="ECO:0000313" key="7">
    <source>
        <dbReference type="Proteomes" id="UP001143474"/>
    </source>
</evidence>
<evidence type="ECO:0000256" key="3">
    <source>
        <dbReference type="ARBA" id="ARBA00023163"/>
    </source>
</evidence>
<feature type="region of interest" description="Disordered" evidence="4">
    <location>
        <begin position="139"/>
        <end position="164"/>
    </location>
</feature>
<dbReference type="Proteomes" id="UP001143474">
    <property type="component" value="Unassembled WGS sequence"/>
</dbReference>
<keyword evidence="7" id="KW-1185">Reference proteome</keyword>
<keyword evidence="2" id="KW-0238">DNA-binding</keyword>
<feature type="domain" description="HTH hxlR-type" evidence="5">
    <location>
        <begin position="38"/>
        <end position="137"/>
    </location>
</feature>
<accession>A0A9W6MBK7</accession>
<dbReference type="Pfam" id="PF01638">
    <property type="entry name" value="HxlR"/>
    <property type="match status" value="1"/>
</dbReference>
<evidence type="ECO:0000313" key="6">
    <source>
        <dbReference type="EMBL" id="GLK07783.1"/>
    </source>
</evidence>
<dbReference type="PROSITE" id="PS51118">
    <property type="entry name" value="HTH_HXLR"/>
    <property type="match status" value="1"/>
</dbReference>
<dbReference type="GO" id="GO:0003677">
    <property type="term" value="F:DNA binding"/>
    <property type="evidence" value="ECO:0007669"/>
    <property type="project" value="UniProtKB-KW"/>
</dbReference>
<organism evidence="6 7">
    <name type="scientific">Streptosporangium carneum</name>
    <dbReference type="NCBI Taxonomy" id="47481"/>
    <lineage>
        <taxon>Bacteria</taxon>
        <taxon>Bacillati</taxon>
        <taxon>Actinomycetota</taxon>
        <taxon>Actinomycetes</taxon>
        <taxon>Streptosporangiales</taxon>
        <taxon>Streptosporangiaceae</taxon>
        <taxon>Streptosporangium</taxon>
    </lineage>
</organism>
<reference evidence="6" key="1">
    <citation type="journal article" date="2014" name="Int. J. Syst. Evol. Microbiol.">
        <title>Complete genome sequence of Corynebacterium casei LMG S-19264T (=DSM 44701T), isolated from a smear-ripened cheese.</title>
        <authorList>
            <consortium name="US DOE Joint Genome Institute (JGI-PGF)"/>
            <person name="Walter F."/>
            <person name="Albersmeier A."/>
            <person name="Kalinowski J."/>
            <person name="Ruckert C."/>
        </authorList>
    </citation>
    <scope>NUCLEOTIDE SEQUENCE</scope>
    <source>
        <strain evidence="6">VKM Ac-2007</strain>
    </source>
</reference>